<dbReference type="Gene3D" id="1.10.8.270">
    <property type="entry name" value="putative rabgap domain of human tbc1 domain family member 14 like domains"/>
    <property type="match status" value="1"/>
</dbReference>
<reference evidence="4" key="3">
    <citation type="submission" date="2024-01" db="EMBL/GenBank/DDBJ databases">
        <authorList>
            <person name="Coelho M.A."/>
            <person name="David-Palma M."/>
            <person name="Shea T."/>
            <person name="Sun S."/>
            <person name="Cuomo C.A."/>
            <person name="Heitman J."/>
        </authorList>
    </citation>
    <scope>NUCLEOTIDE SEQUENCE</scope>
    <source>
        <strain evidence="4">CBS 7841</strain>
    </source>
</reference>
<dbReference type="GeneID" id="91086854"/>
<feature type="compositionally biased region" description="Pro residues" evidence="2">
    <location>
        <begin position="93"/>
        <end position="104"/>
    </location>
</feature>
<feature type="compositionally biased region" description="Low complexity" evidence="2">
    <location>
        <begin position="21"/>
        <end position="30"/>
    </location>
</feature>
<feature type="domain" description="Rab-GAP TBC" evidence="3">
    <location>
        <begin position="456"/>
        <end position="649"/>
    </location>
</feature>
<feature type="compositionally biased region" description="Pro residues" evidence="2">
    <location>
        <begin position="310"/>
        <end position="320"/>
    </location>
</feature>
<organism evidence="4 5">
    <name type="scientific">Cryptococcus depauperatus CBS 7841</name>
    <dbReference type="NCBI Taxonomy" id="1295531"/>
    <lineage>
        <taxon>Eukaryota</taxon>
        <taxon>Fungi</taxon>
        <taxon>Dikarya</taxon>
        <taxon>Basidiomycota</taxon>
        <taxon>Agaricomycotina</taxon>
        <taxon>Tremellomycetes</taxon>
        <taxon>Tremellales</taxon>
        <taxon>Cryptococcaceae</taxon>
        <taxon>Cryptococcus</taxon>
    </lineage>
</organism>
<sequence length="747" mass="83655">MRRVSTSSIHSLELTRGKPGSSSFDSVSSSAPKDLTMDEGFAEISLNSPNNFQKSNQDIFNNRSDGEVQKDRENTPIPPERSRTSNELLPTNPSSPRPCSPLSPMPQRGYQFERILTRSPKSFRAFDLEGQQQRDGQRDLESSPSKIPLPTSSAGSSSKSNLLVPRSAPPHTSSFHNSNQGPGEGSHAPYPHHMRPHSDQLEDDSGNSVEAPFESISLSSTPPAIPVPSIPLPSSPKTFTRSSERRSWGGFGILKNGVRVTEGELPEHVSSPLQESGSQPVQELQIGYTENEERNRTSASTPTSRRTAPTPHPFPWPIPKSPSEIADKRLSTMSTSSNVTHTSQASVSASQTHTHAPALGVKGASAFEKVLSQTRPSWLPPKDRQEDVTHLHQWEELMRQSREHERQLAKLAETRRIEKEKRLITELPMWNKLLSEGFSVQKVQQDAGLRKMWFEGVPSHLRGKAWALAVGNPLALSKDVYRIYLARARKGLENERFPPDLLQTIEHDLDDTLVTLKLFQRDSPLRDDLKELICAWLVYRSDEGLGYAPYINLLCAMLLLVSPPAQAFHTLINLLSRPLMSAFFTPSQPEIDAYYRVLENLQADRYPKIYANCKSLGVGVPESWFRSLLVEQVGWEGGVRLWDQIVLDGDGFVFRAALAVLGFLEPRLYFPDREECISVLEGHNPASMAILKRERERARLRGEIFIESVDGTLGLFGVNEGVLFGRLENDEWRESAFERLVLREMPD</sequence>
<evidence type="ECO:0000259" key="3">
    <source>
        <dbReference type="PROSITE" id="PS50086"/>
    </source>
</evidence>
<dbReference type="Proteomes" id="UP000094043">
    <property type="component" value="Chromosome 3"/>
</dbReference>
<accession>A0AAJ8JSB4</accession>
<evidence type="ECO:0000256" key="2">
    <source>
        <dbReference type="SAM" id="MobiDB-lite"/>
    </source>
</evidence>
<feature type="region of interest" description="Disordered" evidence="2">
    <location>
        <begin position="128"/>
        <end position="244"/>
    </location>
</feature>
<feature type="region of interest" description="Disordered" evidence="2">
    <location>
        <begin position="1"/>
        <end position="108"/>
    </location>
</feature>
<feature type="region of interest" description="Disordered" evidence="2">
    <location>
        <begin position="287"/>
        <end position="354"/>
    </location>
</feature>
<dbReference type="Pfam" id="PF00566">
    <property type="entry name" value="RabGAP-TBC"/>
    <property type="match status" value="1"/>
</dbReference>
<dbReference type="FunFam" id="1.10.10.750:FF:000019">
    <property type="entry name" value="Unplaced genomic scaffold supercont1.13, whole genome shotgun sequence"/>
    <property type="match status" value="1"/>
</dbReference>
<feature type="compositionally biased region" description="Basic and acidic residues" evidence="2">
    <location>
        <begin position="64"/>
        <end position="84"/>
    </location>
</feature>
<dbReference type="RefSeq" id="XP_066068161.1">
    <property type="nucleotide sequence ID" value="XM_066212064.1"/>
</dbReference>
<protein>
    <recommendedName>
        <fullName evidence="3">Rab-GAP TBC domain-containing protein</fullName>
    </recommendedName>
</protein>
<dbReference type="SUPFAM" id="SSF47923">
    <property type="entry name" value="Ypt/Rab-GAP domain of gyp1p"/>
    <property type="match status" value="2"/>
</dbReference>
<keyword evidence="1" id="KW-0175">Coiled coil</keyword>
<dbReference type="Gene3D" id="1.10.10.750">
    <property type="entry name" value="Ypt/Rab-GAP domain of gyp1p, domain 1"/>
    <property type="match status" value="1"/>
</dbReference>
<dbReference type="EMBL" id="CP143786">
    <property type="protein sequence ID" value="WVN87461.1"/>
    <property type="molecule type" value="Genomic_DNA"/>
</dbReference>
<proteinExistence type="predicted"/>
<dbReference type="SMART" id="SM00164">
    <property type="entry name" value="TBC"/>
    <property type="match status" value="1"/>
</dbReference>
<evidence type="ECO:0000313" key="5">
    <source>
        <dbReference type="Proteomes" id="UP000094043"/>
    </source>
</evidence>
<evidence type="ECO:0000256" key="1">
    <source>
        <dbReference type="SAM" id="Coils"/>
    </source>
</evidence>
<dbReference type="GO" id="GO:0031267">
    <property type="term" value="F:small GTPase binding"/>
    <property type="evidence" value="ECO:0007669"/>
    <property type="project" value="TreeGrafter"/>
</dbReference>
<dbReference type="PROSITE" id="PS50086">
    <property type="entry name" value="TBC_RABGAP"/>
    <property type="match status" value="1"/>
</dbReference>
<feature type="compositionally biased region" description="Polar residues" evidence="2">
    <location>
        <begin position="170"/>
        <end position="181"/>
    </location>
</feature>
<dbReference type="PANTHER" id="PTHR47219:SF9">
    <property type="entry name" value="GTPASE ACTIVATING PROTEIN AND CENTROSOME-ASSOCIATED, ISOFORM B"/>
    <property type="match status" value="1"/>
</dbReference>
<dbReference type="Gene3D" id="1.10.472.80">
    <property type="entry name" value="Ypt/Rab-GAP domain of gyp1p, domain 3"/>
    <property type="match status" value="1"/>
</dbReference>
<evidence type="ECO:0000313" key="4">
    <source>
        <dbReference type="EMBL" id="WVN87461.1"/>
    </source>
</evidence>
<dbReference type="InterPro" id="IPR050302">
    <property type="entry name" value="Rab_GAP_TBC_domain"/>
</dbReference>
<dbReference type="PANTHER" id="PTHR47219">
    <property type="entry name" value="RAB GTPASE-ACTIVATING PROTEIN 1-LIKE"/>
    <property type="match status" value="1"/>
</dbReference>
<feature type="compositionally biased region" description="Polar residues" evidence="2">
    <location>
        <begin position="1"/>
        <end position="10"/>
    </location>
</feature>
<reference evidence="4" key="2">
    <citation type="journal article" date="2022" name="Elife">
        <title>Obligate sexual reproduction of a homothallic fungus closely related to the Cryptococcus pathogenic species complex.</title>
        <authorList>
            <person name="Passer A.R."/>
            <person name="Clancey S.A."/>
            <person name="Shea T."/>
            <person name="David-Palma M."/>
            <person name="Averette A.F."/>
            <person name="Boekhout T."/>
            <person name="Porcel B.M."/>
            <person name="Nowrousian M."/>
            <person name="Cuomo C.A."/>
            <person name="Sun S."/>
            <person name="Heitman J."/>
            <person name="Coelho M.A."/>
        </authorList>
    </citation>
    <scope>NUCLEOTIDE SEQUENCE</scope>
    <source>
        <strain evidence="4">CBS 7841</strain>
    </source>
</reference>
<keyword evidence="5" id="KW-1185">Reference proteome</keyword>
<dbReference type="InterPro" id="IPR035969">
    <property type="entry name" value="Rab-GAP_TBC_sf"/>
</dbReference>
<dbReference type="GO" id="GO:0005096">
    <property type="term" value="F:GTPase activator activity"/>
    <property type="evidence" value="ECO:0007669"/>
    <property type="project" value="TreeGrafter"/>
</dbReference>
<feature type="coiled-coil region" evidence="1">
    <location>
        <begin position="394"/>
        <end position="421"/>
    </location>
</feature>
<dbReference type="InterPro" id="IPR000195">
    <property type="entry name" value="Rab-GAP-TBC_dom"/>
</dbReference>
<name>A0AAJ8JSB4_9TREE</name>
<gene>
    <name evidence="4" type="ORF">L203_102643</name>
</gene>
<feature type="compositionally biased region" description="Polar residues" evidence="2">
    <location>
        <begin position="331"/>
        <end position="354"/>
    </location>
</feature>
<feature type="compositionally biased region" description="Pro residues" evidence="2">
    <location>
        <begin position="223"/>
        <end position="234"/>
    </location>
</feature>
<dbReference type="KEGG" id="cdep:91086854"/>
<dbReference type="AlphaFoldDB" id="A0AAJ8JSB4"/>
<feature type="compositionally biased region" description="Polar residues" evidence="2">
    <location>
        <begin position="45"/>
        <end position="63"/>
    </location>
</feature>
<reference evidence="4" key="1">
    <citation type="submission" date="2016-06" db="EMBL/GenBank/DDBJ databases">
        <authorList>
            <person name="Cuomo C."/>
            <person name="Litvintseva A."/>
            <person name="Heitman J."/>
            <person name="Chen Y."/>
            <person name="Sun S."/>
            <person name="Springer D."/>
            <person name="Dromer F."/>
            <person name="Young S."/>
            <person name="Zeng Q."/>
            <person name="Chapman S."/>
            <person name="Gujja S."/>
            <person name="Saif S."/>
            <person name="Birren B."/>
        </authorList>
    </citation>
    <scope>NUCLEOTIDE SEQUENCE</scope>
    <source>
        <strain evidence="4">CBS 7841</strain>
    </source>
</reference>
<feature type="compositionally biased region" description="Low complexity" evidence="2">
    <location>
        <begin position="297"/>
        <end position="309"/>
    </location>
</feature>